<evidence type="ECO:0000256" key="4">
    <source>
        <dbReference type="ARBA" id="ARBA00022989"/>
    </source>
</evidence>
<feature type="transmembrane region" description="Helical" evidence="7">
    <location>
        <begin position="331"/>
        <end position="348"/>
    </location>
</feature>
<dbReference type="InterPro" id="IPR050360">
    <property type="entry name" value="MFS_Sugar_Transporters"/>
</dbReference>
<dbReference type="RefSeq" id="XP_069210441.1">
    <property type="nucleotide sequence ID" value="XM_069353023.1"/>
</dbReference>
<evidence type="ECO:0000256" key="1">
    <source>
        <dbReference type="ARBA" id="ARBA00004141"/>
    </source>
</evidence>
<feature type="transmembrane region" description="Helical" evidence="7">
    <location>
        <begin position="291"/>
        <end position="311"/>
    </location>
</feature>
<comment type="similarity">
    <text evidence="2">Belongs to the major facilitator superfamily. Sugar transporter (TC 2.A.1.1) family.</text>
</comment>
<dbReference type="Proteomes" id="UP001565368">
    <property type="component" value="Unassembled WGS sequence"/>
</dbReference>
<dbReference type="SUPFAM" id="SSF103473">
    <property type="entry name" value="MFS general substrate transporter"/>
    <property type="match status" value="1"/>
</dbReference>
<feature type="transmembrane region" description="Helical" evidence="7">
    <location>
        <begin position="448"/>
        <end position="465"/>
    </location>
</feature>
<dbReference type="PROSITE" id="PS00216">
    <property type="entry name" value="SUGAR_TRANSPORT_1"/>
    <property type="match status" value="1"/>
</dbReference>
<dbReference type="PANTHER" id="PTHR48022:SF64">
    <property type="entry name" value="MAJOR FACILITATOR SUPERFAMILY (MFS) PROFILE DOMAIN-CONTAINING PROTEIN"/>
    <property type="match status" value="1"/>
</dbReference>
<evidence type="ECO:0000256" key="2">
    <source>
        <dbReference type="ARBA" id="ARBA00010992"/>
    </source>
</evidence>
<protein>
    <recommendedName>
        <fullName evidence="8">Major facilitator superfamily (MFS) profile domain-containing protein</fullName>
    </recommendedName>
</protein>
<dbReference type="InterPro" id="IPR005829">
    <property type="entry name" value="Sugar_transporter_CS"/>
</dbReference>
<feature type="transmembrane region" description="Helical" evidence="7">
    <location>
        <begin position="109"/>
        <end position="127"/>
    </location>
</feature>
<keyword evidence="10" id="KW-1185">Reference proteome</keyword>
<evidence type="ECO:0000256" key="3">
    <source>
        <dbReference type="ARBA" id="ARBA00022692"/>
    </source>
</evidence>
<evidence type="ECO:0000256" key="5">
    <source>
        <dbReference type="ARBA" id="ARBA00023136"/>
    </source>
</evidence>
<feature type="transmembrane region" description="Helical" evidence="7">
    <location>
        <begin position="172"/>
        <end position="190"/>
    </location>
</feature>
<evidence type="ECO:0000313" key="10">
    <source>
        <dbReference type="Proteomes" id="UP001565368"/>
    </source>
</evidence>
<dbReference type="InterPro" id="IPR005828">
    <property type="entry name" value="MFS_sugar_transport-like"/>
</dbReference>
<evidence type="ECO:0000256" key="7">
    <source>
        <dbReference type="SAM" id="Phobius"/>
    </source>
</evidence>
<sequence>MGVPGGATSAGVSTQLMTVIGGRDTRWYKGSLLHLNLLIFLVLIASMTNGYDGSMMNGLQALDNWKEYFNHPEEKPTLFGVFNAIQNIGNIVGLPFAPYVSDLLGRRNALILACSIMIVATIIQTAAKNVGMFIAARGLIGFGLSFANIAAPVLITELAFPTHRGPITSLYNSCWFLGAILAAWTTYGTFRINNTWSWRIPSLLQGLPAVLQLGLIWLIPESPRWLVARGRDDEAIAFLTKFHCGGDSNDPLIQFEYNEIKETIRVDNEAKHSTSWKSLFTEKANLRRMRIIIGLGFFSQWVGNGLISYYLTLLLRGVGITSQAHQTLINGILQIWNYGWAILGALVVDKVGRRFLFLASMTGMLVSFVAWTICSATYAKSSVFDPECIAANNGKSNNCVAIRANKGAGYAVIVFIFTFFASYCIALTPLLISYTVEILPYRIRSKGLMVMSLTISAALVFNQYVNPIALDALGWKYYIVFCCFLGFALIYCYFFVIETRGPNGPLPLEEISSVFEGPGYYGFQKRPPQNTVDDENPEDVKDVKDVDVHVEHR</sequence>
<accession>A0ABR3Q7Q1</accession>
<proteinExistence type="inferred from homology"/>
<feature type="transmembrane region" description="Helical" evidence="7">
    <location>
        <begin position="410"/>
        <end position="436"/>
    </location>
</feature>
<feature type="region of interest" description="Disordered" evidence="6">
    <location>
        <begin position="523"/>
        <end position="553"/>
    </location>
</feature>
<dbReference type="EMBL" id="JBBXJM010000003">
    <property type="protein sequence ID" value="KAL1410497.1"/>
    <property type="molecule type" value="Genomic_DNA"/>
</dbReference>
<name>A0ABR3Q7Q1_9TREE</name>
<evidence type="ECO:0000313" key="9">
    <source>
        <dbReference type="EMBL" id="KAL1410497.1"/>
    </source>
</evidence>
<dbReference type="Gene3D" id="1.20.1250.20">
    <property type="entry name" value="MFS general substrate transporter like domains"/>
    <property type="match status" value="1"/>
</dbReference>
<organism evidence="9 10">
    <name type="scientific">Vanrija albida</name>
    <dbReference type="NCBI Taxonomy" id="181172"/>
    <lineage>
        <taxon>Eukaryota</taxon>
        <taxon>Fungi</taxon>
        <taxon>Dikarya</taxon>
        <taxon>Basidiomycota</taxon>
        <taxon>Agaricomycotina</taxon>
        <taxon>Tremellomycetes</taxon>
        <taxon>Trichosporonales</taxon>
        <taxon>Trichosporonaceae</taxon>
        <taxon>Vanrija</taxon>
    </lineage>
</organism>
<feature type="transmembrane region" description="Helical" evidence="7">
    <location>
        <begin position="477"/>
        <end position="496"/>
    </location>
</feature>
<keyword evidence="4 7" id="KW-1133">Transmembrane helix</keyword>
<gene>
    <name evidence="9" type="ORF">Q8F55_004510</name>
</gene>
<feature type="compositionally biased region" description="Basic and acidic residues" evidence="6">
    <location>
        <begin position="538"/>
        <end position="553"/>
    </location>
</feature>
<dbReference type="GeneID" id="95985553"/>
<evidence type="ECO:0000259" key="8">
    <source>
        <dbReference type="PROSITE" id="PS50850"/>
    </source>
</evidence>
<dbReference type="InterPro" id="IPR020846">
    <property type="entry name" value="MFS_dom"/>
</dbReference>
<dbReference type="Pfam" id="PF00083">
    <property type="entry name" value="Sugar_tr"/>
    <property type="match status" value="1"/>
</dbReference>
<feature type="domain" description="Major facilitator superfamily (MFS) profile" evidence="8">
    <location>
        <begin position="38"/>
        <end position="500"/>
    </location>
</feature>
<comment type="subcellular location">
    <subcellularLocation>
        <location evidence="1">Membrane</location>
        <topology evidence="1">Multi-pass membrane protein</topology>
    </subcellularLocation>
</comment>
<keyword evidence="5 7" id="KW-0472">Membrane</keyword>
<dbReference type="PANTHER" id="PTHR48022">
    <property type="entry name" value="PLASTIDIC GLUCOSE TRANSPORTER 4"/>
    <property type="match status" value="1"/>
</dbReference>
<feature type="transmembrane region" description="Helical" evidence="7">
    <location>
        <begin position="139"/>
        <end position="160"/>
    </location>
</feature>
<reference evidence="9 10" key="1">
    <citation type="submission" date="2023-08" db="EMBL/GenBank/DDBJ databases">
        <title>Annotated Genome Sequence of Vanrija albida AlHP1.</title>
        <authorList>
            <person name="Herzog R."/>
        </authorList>
    </citation>
    <scope>NUCLEOTIDE SEQUENCE [LARGE SCALE GENOMIC DNA]</scope>
    <source>
        <strain evidence="9 10">AlHP1</strain>
    </source>
</reference>
<keyword evidence="3 7" id="KW-0812">Transmembrane</keyword>
<evidence type="ECO:0000256" key="6">
    <source>
        <dbReference type="SAM" id="MobiDB-lite"/>
    </source>
</evidence>
<feature type="transmembrane region" description="Helical" evidence="7">
    <location>
        <begin position="32"/>
        <end position="51"/>
    </location>
</feature>
<dbReference type="PROSITE" id="PS50850">
    <property type="entry name" value="MFS"/>
    <property type="match status" value="1"/>
</dbReference>
<feature type="transmembrane region" description="Helical" evidence="7">
    <location>
        <begin position="355"/>
        <end position="378"/>
    </location>
</feature>
<comment type="caution">
    <text evidence="9">The sequence shown here is derived from an EMBL/GenBank/DDBJ whole genome shotgun (WGS) entry which is preliminary data.</text>
</comment>
<dbReference type="InterPro" id="IPR036259">
    <property type="entry name" value="MFS_trans_sf"/>
</dbReference>